<evidence type="ECO:0000259" key="1">
    <source>
        <dbReference type="Pfam" id="PF21831"/>
    </source>
</evidence>
<dbReference type="Proteomes" id="UP000003489">
    <property type="component" value="Unassembled WGS sequence"/>
</dbReference>
<dbReference type="AlphaFoldDB" id="B9AE25"/>
<protein>
    <recommendedName>
        <fullName evidence="1">DUF6891 domain-containing protein</fullName>
    </recommendedName>
</protein>
<sequence>MSDFMNQELVDEIEYTKELLANSGFFNREDIIEILEEQFIEEDIDFSNIEISFSQKDNSNFKVLENAFIKLSGENIIAIHNCGYDIEEGVTDAFELFVHLKNNKYDPVGFCFYTFEDVEEAIENNKLKITFGDFENNTDKALEIGKIVFSTLKESNFDVNWDETVNNQIEISIEWDKIFDENKEYEMEGAFEAYINNN</sequence>
<dbReference type="EMBL" id="ABYW01000005">
    <property type="protein sequence ID" value="EEE41715.1"/>
    <property type="molecule type" value="Genomic_DNA"/>
</dbReference>
<evidence type="ECO:0000313" key="2">
    <source>
        <dbReference type="EMBL" id="EEE41715.1"/>
    </source>
</evidence>
<dbReference type="PATRIC" id="fig|483214.13.peg.577"/>
<proteinExistence type="predicted"/>
<evidence type="ECO:0000313" key="3">
    <source>
        <dbReference type="Proteomes" id="UP000003489"/>
    </source>
</evidence>
<accession>B9AE25</accession>
<organism evidence="2 3">
    <name type="scientific">Methanobrevibacter smithii DSM 2375</name>
    <dbReference type="NCBI Taxonomy" id="483214"/>
    <lineage>
        <taxon>Archaea</taxon>
        <taxon>Methanobacteriati</taxon>
        <taxon>Methanobacteriota</taxon>
        <taxon>Methanomada group</taxon>
        <taxon>Methanobacteria</taxon>
        <taxon>Methanobacteriales</taxon>
        <taxon>Methanobacteriaceae</taxon>
        <taxon>Methanobrevibacter</taxon>
    </lineage>
</organism>
<reference evidence="2 3" key="2">
    <citation type="submission" date="2008-11" db="EMBL/GenBank/DDBJ databases">
        <title>Draft genome sequence of Methanobrevibacter smithii (DSM 2375).</title>
        <authorList>
            <person name="Sudarsanam P."/>
            <person name="Ley R."/>
            <person name="Guruge J."/>
            <person name="Turnbaugh P.J."/>
            <person name="Mahowald M."/>
            <person name="Liep D."/>
            <person name="Gordon J."/>
        </authorList>
    </citation>
    <scope>NUCLEOTIDE SEQUENCE [LARGE SCALE GENOMIC DNA]</scope>
    <source>
        <strain evidence="2 3">DSM 2375</strain>
    </source>
</reference>
<feature type="domain" description="DUF6891" evidence="1">
    <location>
        <begin position="13"/>
        <end position="177"/>
    </location>
</feature>
<dbReference type="HOGENOM" id="CLU_079354_3_0_2"/>
<dbReference type="Pfam" id="PF21831">
    <property type="entry name" value="DUF6891"/>
    <property type="match status" value="1"/>
</dbReference>
<dbReference type="InterPro" id="IPR054186">
    <property type="entry name" value="DUF6891"/>
</dbReference>
<name>B9AE25_METSM</name>
<gene>
    <name evidence="2" type="ORF">METSMIALI_00601</name>
</gene>
<reference evidence="2 3" key="1">
    <citation type="submission" date="2008-10" db="EMBL/GenBank/DDBJ databases">
        <authorList>
            <person name="Fulton L."/>
            <person name="Clifton S."/>
            <person name="Fulton B."/>
            <person name="Xu J."/>
            <person name="Minx P."/>
            <person name="Pepin K.H."/>
            <person name="Johnson M."/>
            <person name="Bhonagiri V."/>
            <person name="Nash W.E."/>
            <person name="Mardis E.R."/>
            <person name="Wilson R.K."/>
        </authorList>
    </citation>
    <scope>NUCLEOTIDE SEQUENCE [LARGE SCALE GENOMIC DNA]</scope>
    <source>
        <strain evidence="2 3">DSM 2375</strain>
    </source>
</reference>
<comment type="caution">
    <text evidence="2">The sequence shown here is derived from an EMBL/GenBank/DDBJ whole genome shotgun (WGS) entry which is preliminary data.</text>
</comment>